<proteinExistence type="inferred from homology"/>
<evidence type="ECO:0000256" key="4">
    <source>
        <dbReference type="ARBA" id="ARBA00022475"/>
    </source>
</evidence>
<evidence type="ECO:0000259" key="10">
    <source>
        <dbReference type="Pfam" id="PF11356"/>
    </source>
</evidence>
<keyword evidence="4" id="KW-1003">Cell membrane</keyword>
<keyword evidence="9" id="KW-0472">Membrane</keyword>
<dbReference type="Proteomes" id="UP000054363">
    <property type="component" value="Unassembled WGS sequence"/>
</dbReference>
<dbReference type="EMBL" id="JPER01000001">
    <property type="protein sequence ID" value="KFZ31334.1"/>
    <property type="molecule type" value="Genomic_DNA"/>
</dbReference>
<comment type="similarity">
    <text evidence="2">Belongs to the GSP C family.</text>
</comment>
<dbReference type="GO" id="GO:0015628">
    <property type="term" value="P:protein secretion by the type II secretion system"/>
    <property type="evidence" value="ECO:0007669"/>
    <property type="project" value="InterPro"/>
</dbReference>
<feature type="domain" description="Type II secretion system protein GspC N-terminal" evidence="10">
    <location>
        <begin position="17"/>
        <end position="148"/>
    </location>
</feature>
<evidence type="ECO:0000256" key="7">
    <source>
        <dbReference type="ARBA" id="ARBA00022927"/>
    </source>
</evidence>
<dbReference type="Gene3D" id="2.30.42.10">
    <property type="match status" value="1"/>
</dbReference>
<gene>
    <name evidence="11" type="ORF">IDSA_00955</name>
</gene>
<keyword evidence="6" id="KW-0812">Transmembrane</keyword>
<dbReference type="Gene3D" id="2.30.30.830">
    <property type="match status" value="1"/>
</dbReference>
<dbReference type="eggNOG" id="COG3031">
    <property type="taxonomic scope" value="Bacteria"/>
</dbReference>
<keyword evidence="7" id="KW-0653">Protein transport</keyword>
<evidence type="ECO:0000256" key="6">
    <source>
        <dbReference type="ARBA" id="ARBA00022692"/>
    </source>
</evidence>
<reference evidence="11 12" key="1">
    <citation type="submission" date="2014-06" db="EMBL/GenBank/DDBJ databases">
        <title>The draft genome sequence of Idiomarina salinarum ISL-52.</title>
        <authorList>
            <person name="Du J."/>
            <person name="Shao Z."/>
        </authorList>
    </citation>
    <scope>NUCLEOTIDE SEQUENCE [LARGE SCALE GENOMIC DNA]</scope>
    <source>
        <strain evidence="11 12">ISL-52</strain>
    </source>
</reference>
<dbReference type="Pfam" id="PF11356">
    <property type="entry name" value="T2SSC"/>
    <property type="match status" value="1"/>
</dbReference>
<keyword evidence="3" id="KW-0813">Transport</keyword>
<dbReference type="SUPFAM" id="SSF50156">
    <property type="entry name" value="PDZ domain-like"/>
    <property type="match status" value="1"/>
</dbReference>
<comment type="subcellular location">
    <subcellularLocation>
        <location evidence="1">Cell inner membrane</location>
    </subcellularLocation>
</comment>
<protein>
    <recommendedName>
        <fullName evidence="10">Type II secretion system protein GspC N-terminal domain-containing protein</fullName>
    </recommendedName>
</protein>
<dbReference type="InterPro" id="IPR036034">
    <property type="entry name" value="PDZ_sf"/>
</dbReference>
<dbReference type="GO" id="GO:0005886">
    <property type="term" value="C:plasma membrane"/>
    <property type="evidence" value="ECO:0007669"/>
    <property type="project" value="UniProtKB-SubCell"/>
</dbReference>
<dbReference type="GO" id="GO:0015627">
    <property type="term" value="C:type II protein secretion system complex"/>
    <property type="evidence" value="ECO:0007669"/>
    <property type="project" value="InterPro"/>
</dbReference>
<evidence type="ECO:0000256" key="1">
    <source>
        <dbReference type="ARBA" id="ARBA00004533"/>
    </source>
</evidence>
<evidence type="ECO:0000256" key="8">
    <source>
        <dbReference type="ARBA" id="ARBA00022989"/>
    </source>
</evidence>
<keyword evidence="12" id="KW-1185">Reference proteome</keyword>
<keyword evidence="5" id="KW-0997">Cell inner membrane</keyword>
<evidence type="ECO:0000256" key="5">
    <source>
        <dbReference type="ARBA" id="ARBA00022519"/>
    </source>
</evidence>
<dbReference type="PROSITE" id="PS01141">
    <property type="entry name" value="T2SP_C"/>
    <property type="match status" value="1"/>
</dbReference>
<name>A0A094IZX8_9GAMM</name>
<dbReference type="InterPro" id="IPR024961">
    <property type="entry name" value="T2SS_GspC_N"/>
</dbReference>
<dbReference type="AlphaFoldDB" id="A0A094IZX8"/>
<evidence type="ECO:0000256" key="3">
    <source>
        <dbReference type="ARBA" id="ARBA00022448"/>
    </source>
</evidence>
<accession>A0A094IZX8</accession>
<dbReference type="InterPro" id="IPR001639">
    <property type="entry name" value="T2SS_protein-GspC"/>
</dbReference>
<dbReference type="NCBIfam" id="TIGR01713">
    <property type="entry name" value="typeII_sec_gspC"/>
    <property type="match status" value="1"/>
</dbReference>
<sequence>MRQPTLWRYGLWTLTALAAVLATLLLARLTWQLLTPVAEPVSGPIPPARQAGKAQINVNAIAGLNLFGNAAAPDQQRVASAPKTSLNVRLLGVSASNYPQHSAAIIERSGQQEVYVVGEQLSGSQVTVEEIYADRVILNNQGRLETLEMEGIGELGPGLSLTVGEIPRGRTTGYSAAAGDDAAVEVAEEVAEAVSADPANILEYVAIAPARDGAKIIGYRLRPGPQPELFNEAGFLAGDLAVAINGQDLTDIRTAMSMTRDLATMDSITVTVTRDGQYIDLELTVPAEARGN</sequence>
<keyword evidence="8" id="KW-1133">Transmembrane helix</keyword>
<organism evidence="11 12">
    <name type="scientific">Pseudidiomarina salinarum</name>
    <dbReference type="NCBI Taxonomy" id="435908"/>
    <lineage>
        <taxon>Bacteria</taxon>
        <taxon>Pseudomonadati</taxon>
        <taxon>Pseudomonadota</taxon>
        <taxon>Gammaproteobacteria</taxon>
        <taxon>Alteromonadales</taxon>
        <taxon>Idiomarinaceae</taxon>
        <taxon>Pseudidiomarina</taxon>
    </lineage>
</organism>
<evidence type="ECO:0000313" key="12">
    <source>
        <dbReference type="Proteomes" id="UP000054363"/>
    </source>
</evidence>
<comment type="caution">
    <text evidence="11">The sequence shown here is derived from an EMBL/GenBank/DDBJ whole genome shotgun (WGS) entry which is preliminary data.</text>
</comment>
<evidence type="ECO:0000313" key="11">
    <source>
        <dbReference type="EMBL" id="KFZ31334.1"/>
    </source>
</evidence>
<evidence type="ECO:0000256" key="9">
    <source>
        <dbReference type="ARBA" id="ARBA00023136"/>
    </source>
</evidence>
<dbReference type="STRING" id="435908.IDSA_00955"/>
<evidence type="ECO:0000256" key="2">
    <source>
        <dbReference type="ARBA" id="ARBA00007986"/>
    </source>
</evidence>